<organism evidence="1 3">
    <name type="scientific">Medicago truncatula</name>
    <name type="common">Barrel medic</name>
    <name type="synonym">Medicago tribuloides</name>
    <dbReference type="NCBI Taxonomy" id="3880"/>
    <lineage>
        <taxon>Eukaryota</taxon>
        <taxon>Viridiplantae</taxon>
        <taxon>Streptophyta</taxon>
        <taxon>Embryophyta</taxon>
        <taxon>Tracheophyta</taxon>
        <taxon>Spermatophyta</taxon>
        <taxon>Magnoliopsida</taxon>
        <taxon>eudicotyledons</taxon>
        <taxon>Gunneridae</taxon>
        <taxon>Pentapetalae</taxon>
        <taxon>rosids</taxon>
        <taxon>fabids</taxon>
        <taxon>Fabales</taxon>
        <taxon>Fabaceae</taxon>
        <taxon>Papilionoideae</taxon>
        <taxon>50 kb inversion clade</taxon>
        <taxon>NPAAA clade</taxon>
        <taxon>Hologalegina</taxon>
        <taxon>IRL clade</taxon>
        <taxon>Trifolieae</taxon>
        <taxon>Medicago</taxon>
    </lineage>
</organism>
<protein>
    <submittedName>
        <fullName evidence="1">Glycosyltransferase, putative</fullName>
    </submittedName>
</protein>
<dbReference type="PaxDb" id="3880-AES74412"/>
<dbReference type="STRING" id="3880.G7KHK0"/>
<evidence type="ECO:0000313" key="1">
    <source>
        <dbReference type="EMBL" id="AES74412.1"/>
    </source>
</evidence>
<keyword evidence="3" id="KW-1185">Reference proteome</keyword>
<reference evidence="2" key="3">
    <citation type="submission" date="2015-04" db="UniProtKB">
        <authorList>
            <consortium name="EnsemblPlants"/>
        </authorList>
    </citation>
    <scope>IDENTIFICATION</scope>
    <source>
        <strain evidence="2">cv. Jemalong A17</strain>
    </source>
</reference>
<dbReference type="EnsemblPlants" id="AES74412">
    <property type="protein sequence ID" value="AES74412"/>
    <property type="gene ID" value="MTR_6g005640"/>
</dbReference>
<name>G7KHK0_MEDTR</name>
<sequence>MNAALLSDGLKVAIRPKVNENGIVEREEIAKVVKNLMVGEEGKEIHPKNGKVERIFLKRLTHMDDYHSLIVGILGY</sequence>
<dbReference type="PANTHER" id="PTHR48045:SF33">
    <property type="entry name" value="GLYCOSYLTRANSFERASE"/>
    <property type="match status" value="1"/>
</dbReference>
<dbReference type="PANTHER" id="PTHR48045">
    <property type="entry name" value="UDP-GLYCOSYLTRANSFERASE 72B1"/>
    <property type="match status" value="1"/>
</dbReference>
<dbReference type="AlphaFoldDB" id="G7KHK0"/>
<dbReference type="SUPFAM" id="SSF53756">
    <property type="entry name" value="UDP-Glycosyltransferase/glycogen phosphorylase"/>
    <property type="match status" value="1"/>
</dbReference>
<accession>G7KHK0</accession>
<dbReference type="eggNOG" id="KOG1192">
    <property type="taxonomic scope" value="Eukaryota"/>
</dbReference>
<dbReference type="HOGENOM" id="CLU_2658245_0_0_1"/>
<dbReference type="Proteomes" id="UP000002051">
    <property type="component" value="Chromosome 6"/>
</dbReference>
<proteinExistence type="predicted"/>
<gene>
    <name evidence="1" type="ordered locus">MTR_6g005640</name>
</gene>
<dbReference type="Gene3D" id="3.40.50.2000">
    <property type="entry name" value="Glycogen Phosphorylase B"/>
    <property type="match status" value="1"/>
</dbReference>
<reference evidence="1 3" key="1">
    <citation type="journal article" date="2011" name="Nature">
        <title>The Medicago genome provides insight into the evolution of rhizobial symbioses.</title>
        <authorList>
            <person name="Young N.D."/>
            <person name="Debelle F."/>
            <person name="Oldroyd G.E."/>
            <person name="Geurts R."/>
            <person name="Cannon S.B."/>
            <person name="Udvardi M.K."/>
            <person name="Benedito V.A."/>
            <person name="Mayer K.F."/>
            <person name="Gouzy J."/>
            <person name="Schoof H."/>
            <person name="Van de Peer Y."/>
            <person name="Proost S."/>
            <person name="Cook D.R."/>
            <person name="Meyers B.C."/>
            <person name="Spannagl M."/>
            <person name="Cheung F."/>
            <person name="De Mita S."/>
            <person name="Krishnakumar V."/>
            <person name="Gundlach H."/>
            <person name="Zhou S."/>
            <person name="Mudge J."/>
            <person name="Bharti A.K."/>
            <person name="Murray J.D."/>
            <person name="Naoumkina M.A."/>
            <person name="Rosen B."/>
            <person name="Silverstein K.A."/>
            <person name="Tang H."/>
            <person name="Rombauts S."/>
            <person name="Zhao P.X."/>
            <person name="Zhou P."/>
            <person name="Barbe V."/>
            <person name="Bardou P."/>
            <person name="Bechner M."/>
            <person name="Bellec A."/>
            <person name="Berger A."/>
            <person name="Berges H."/>
            <person name="Bidwell S."/>
            <person name="Bisseling T."/>
            <person name="Choisne N."/>
            <person name="Couloux A."/>
            <person name="Denny R."/>
            <person name="Deshpande S."/>
            <person name="Dai X."/>
            <person name="Doyle J.J."/>
            <person name="Dudez A.M."/>
            <person name="Farmer A.D."/>
            <person name="Fouteau S."/>
            <person name="Franken C."/>
            <person name="Gibelin C."/>
            <person name="Gish J."/>
            <person name="Goldstein S."/>
            <person name="Gonzalez A.J."/>
            <person name="Green P.J."/>
            <person name="Hallab A."/>
            <person name="Hartog M."/>
            <person name="Hua A."/>
            <person name="Humphray S.J."/>
            <person name="Jeong D.H."/>
            <person name="Jing Y."/>
            <person name="Jocker A."/>
            <person name="Kenton S.M."/>
            <person name="Kim D.J."/>
            <person name="Klee K."/>
            <person name="Lai H."/>
            <person name="Lang C."/>
            <person name="Lin S."/>
            <person name="Macmil S.L."/>
            <person name="Magdelenat G."/>
            <person name="Matthews L."/>
            <person name="McCorrison J."/>
            <person name="Monaghan E.L."/>
            <person name="Mun J.H."/>
            <person name="Najar F.Z."/>
            <person name="Nicholson C."/>
            <person name="Noirot C."/>
            <person name="O'Bleness M."/>
            <person name="Paule C.R."/>
            <person name="Poulain J."/>
            <person name="Prion F."/>
            <person name="Qin B."/>
            <person name="Qu C."/>
            <person name="Retzel E.F."/>
            <person name="Riddle C."/>
            <person name="Sallet E."/>
            <person name="Samain S."/>
            <person name="Samson N."/>
            <person name="Sanders I."/>
            <person name="Saurat O."/>
            <person name="Scarpelli C."/>
            <person name="Schiex T."/>
            <person name="Segurens B."/>
            <person name="Severin A.J."/>
            <person name="Sherrier D.J."/>
            <person name="Shi R."/>
            <person name="Sims S."/>
            <person name="Singer S.R."/>
            <person name="Sinharoy S."/>
            <person name="Sterck L."/>
            <person name="Viollet A."/>
            <person name="Wang B.B."/>
            <person name="Wang K."/>
            <person name="Wang M."/>
            <person name="Wang X."/>
            <person name="Warfsmann J."/>
            <person name="Weissenbach J."/>
            <person name="White D.D."/>
            <person name="White J.D."/>
            <person name="Wiley G.B."/>
            <person name="Wincker P."/>
            <person name="Xing Y."/>
            <person name="Yang L."/>
            <person name="Yao Z."/>
            <person name="Ying F."/>
            <person name="Zhai J."/>
            <person name="Zhou L."/>
            <person name="Zuber A."/>
            <person name="Denarie J."/>
            <person name="Dixon R.A."/>
            <person name="May G.D."/>
            <person name="Schwartz D.C."/>
            <person name="Rogers J."/>
            <person name="Quetier F."/>
            <person name="Town C.D."/>
            <person name="Roe B.A."/>
        </authorList>
    </citation>
    <scope>NUCLEOTIDE SEQUENCE [LARGE SCALE GENOMIC DNA]</scope>
    <source>
        <strain evidence="1">A17</strain>
        <strain evidence="2 3">cv. Jemalong A17</strain>
    </source>
</reference>
<evidence type="ECO:0000313" key="3">
    <source>
        <dbReference type="Proteomes" id="UP000002051"/>
    </source>
</evidence>
<dbReference type="EMBL" id="CM001222">
    <property type="protein sequence ID" value="AES74412.1"/>
    <property type="molecule type" value="Genomic_DNA"/>
</dbReference>
<reference evidence="1 3" key="2">
    <citation type="journal article" date="2014" name="BMC Genomics">
        <title>An improved genome release (version Mt4.0) for the model legume Medicago truncatula.</title>
        <authorList>
            <person name="Tang H."/>
            <person name="Krishnakumar V."/>
            <person name="Bidwell S."/>
            <person name="Rosen B."/>
            <person name="Chan A."/>
            <person name="Zhou S."/>
            <person name="Gentzbittel L."/>
            <person name="Childs K.L."/>
            <person name="Yandell M."/>
            <person name="Gundlach H."/>
            <person name="Mayer K.F."/>
            <person name="Schwartz D.C."/>
            <person name="Town C.D."/>
        </authorList>
    </citation>
    <scope>GENOME REANNOTATION</scope>
    <source>
        <strain evidence="1">A17</strain>
        <strain evidence="2 3">cv. Jemalong A17</strain>
    </source>
</reference>
<evidence type="ECO:0000313" key="2">
    <source>
        <dbReference type="EnsemblPlants" id="AES74412"/>
    </source>
</evidence>